<organism evidence="5 6">
    <name type="scientific">Pyricularia oryzae</name>
    <name type="common">Rice blast fungus</name>
    <name type="synonym">Magnaporthe oryzae</name>
    <dbReference type="NCBI Taxonomy" id="318829"/>
    <lineage>
        <taxon>Eukaryota</taxon>
        <taxon>Fungi</taxon>
        <taxon>Dikarya</taxon>
        <taxon>Ascomycota</taxon>
        <taxon>Pezizomycotina</taxon>
        <taxon>Sordariomycetes</taxon>
        <taxon>Sordariomycetidae</taxon>
        <taxon>Magnaporthales</taxon>
        <taxon>Pyriculariaceae</taxon>
        <taxon>Pyricularia</taxon>
    </lineage>
</organism>
<evidence type="ECO:0000256" key="2">
    <source>
        <dbReference type="ARBA" id="ARBA00022679"/>
    </source>
</evidence>
<dbReference type="Proteomes" id="UP000294847">
    <property type="component" value="Chromosome 3"/>
</dbReference>
<keyword evidence="2" id="KW-0808">Transferase</keyword>
<protein>
    <submittedName>
        <fullName evidence="5">Uncharacterized protein</fullName>
    </submittedName>
</protein>
<sequence length="480" mass="52767">MPAQPGTIDTQSLQIPYFAYGPTCGSSQSDAPATSIGDRIASRARSILGFLGFLGKQDRRTTPETRRVDAVWYQSDVPISKIKARQASSPHLIIPPTSPSTLLKPDDASDSDDDAGRLIDHLQAIHAELWALNPDPWVGRWLFIVPGLAKMPWYGRLVVSVAANGGTIVDAGCGVGGDLRRLAEDASAAANGGPSPRLIGLDSRPQHFDVGDRLFGPPPLCVEFESADILDWNRYRPHLPPAARNLIEELKSRADVVVLSMLLSDFCWEDQLREVLASAANLVKPEGRVVGYTLAVPDGKAGVFRAPWERNSRFLHDTWSFRAICFDLRLLPGLSSDSSWDLEEVELFDLKDIGWEGDDLAWMRDSSLHWSLHDRPRVEHLKVLDDEIHFSCIYNEYPRIRVGSTIFDFLFGHKSTKSIIAQDVNLCPSPNGLITGFPIKILKAPAPHGKADLETGGGVGDLPPVGLVRRVRLVLLSSRA</sequence>
<dbReference type="Gene3D" id="3.40.50.150">
    <property type="entry name" value="Vaccinia Virus protein VP39"/>
    <property type="match status" value="1"/>
</dbReference>
<evidence type="ECO:0000313" key="6">
    <source>
        <dbReference type="Proteomes" id="UP000294847"/>
    </source>
</evidence>
<keyword evidence="3" id="KW-0949">S-adenosyl-L-methionine</keyword>
<comment type="similarity">
    <text evidence="4">Belongs to the class I-like SAM-binding methyltransferase superfamily.</text>
</comment>
<comment type="pathway">
    <text evidence="1">Secondary metabolite biosynthesis.</text>
</comment>
<evidence type="ECO:0000256" key="1">
    <source>
        <dbReference type="ARBA" id="ARBA00005179"/>
    </source>
</evidence>
<evidence type="ECO:0000256" key="4">
    <source>
        <dbReference type="ARBA" id="ARBA00038314"/>
    </source>
</evidence>
<evidence type="ECO:0000256" key="3">
    <source>
        <dbReference type="ARBA" id="ARBA00022691"/>
    </source>
</evidence>
<dbReference type="CDD" id="cd02440">
    <property type="entry name" value="AdoMet_MTases"/>
    <property type="match status" value="1"/>
</dbReference>
<dbReference type="InterPro" id="IPR029063">
    <property type="entry name" value="SAM-dependent_MTases_sf"/>
</dbReference>
<dbReference type="AlphaFoldDB" id="A0A4P7N730"/>
<proteinExistence type="inferred from homology"/>
<name>A0A4P7N730_PYROR</name>
<dbReference type="GO" id="GO:0016740">
    <property type="term" value="F:transferase activity"/>
    <property type="evidence" value="ECO:0007669"/>
    <property type="project" value="UniProtKB-KW"/>
</dbReference>
<dbReference type="SUPFAM" id="SSF53335">
    <property type="entry name" value="S-adenosyl-L-methionine-dependent methyltransferases"/>
    <property type="match status" value="1"/>
</dbReference>
<dbReference type="EMBL" id="CP034206">
    <property type="protein sequence ID" value="QBZ58418.1"/>
    <property type="molecule type" value="Genomic_DNA"/>
</dbReference>
<gene>
    <name evidence="5" type="ORF">PoMZ_03370</name>
</gene>
<dbReference type="InterPro" id="IPR051654">
    <property type="entry name" value="Meroterpenoid_MTases"/>
</dbReference>
<accession>A0A4P7N730</accession>
<reference evidence="5 6" key="1">
    <citation type="journal article" date="2019" name="Mol. Biol. Evol.">
        <title>Blast fungal genomes show frequent chromosomal changes, gene gains and losses, and effector gene turnover.</title>
        <authorList>
            <person name="Gomez Luciano L.B."/>
            <person name="Jason Tsai I."/>
            <person name="Chuma I."/>
            <person name="Tosa Y."/>
            <person name="Chen Y.H."/>
            <person name="Li J.Y."/>
            <person name="Li M.Y."/>
            <person name="Jade Lu M.Y."/>
            <person name="Nakayashiki H."/>
            <person name="Li W.H."/>
        </authorList>
    </citation>
    <scope>NUCLEOTIDE SEQUENCE [LARGE SCALE GENOMIC DNA]</scope>
    <source>
        <strain evidence="5">MZ5-1-6</strain>
    </source>
</reference>
<dbReference type="PANTHER" id="PTHR35897">
    <property type="entry name" value="METHYLTRANSFERASE AUSD"/>
    <property type="match status" value="1"/>
</dbReference>
<evidence type="ECO:0000313" key="5">
    <source>
        <dbReference type="EMBL" id="QBZ58418.1"/>
    </source>
</evidence>
<dbReference type="PANTHER" id="PTHR35897:SF1">
    <property type="entry name" value="METHYLTRANSFERASE AUSD"/>
    <property type="match status" value="1"/>
</dbReference>